<feature type="transmembrane region" description="Helical" evidence="7">
    <location>
        <begin position="529"/>
        <end position="548"/>
    </location>
</feature>
<evidence type="ECO:0000256" key="1">
    <source>
        <dbReference type="ARBA" id="ARBA00004651"/>
    </source>
</evidence>
<dbReference type="Proteomes" id="UP001519295">
    <property type="component" value="Unassembled WGS sequence"/>
</dbReference>
<feature type="transmembrane region" description="Helical" evidence="7">
    <location>
        <begin position="181"/>
        <end position="214"/>
    </location>
</feature>
<comment type="caution">
    <text evidence="9">The sequence shown here is derived from an EMBL/GenBank/DDBJ whole genome shotgun (WGS) entry which is preliminary data.</text>
</comment>
<evidence type="ECO:0000256" key="2">
    <source>
        <dbReference type="ARBA" id="ARBA00022475"/>
    </source>
</evidence>
<gene>
    <name evidence="9" type="ORF">JOF36_002110</name>
</gene>
<reference evidence="9 10" key="1">
    <citation type="submission" date="2021-03" db="EMBL/GenBank/DDBJ databases">
        <title>Sequencing the genomes of 1000 actinobacteria strains.</title>
        <authorList>
            <person name="Klenk H.-P."/>
        </authorList>
    </citation>
    <scope>NUCLEOTIDE SEQUENCE [LARGE SCALE GENOMIC DNA]</scope>
    <source>
        <strain evidence="9 10">DSM 45256</strain>
    </source>
</reference>
<organism evidence="9 10">
    <name type="scientific">Pseudonocardia parietis</name>
    <dbReference type="NCBI Taxonomy" id="570936"/>
    <lineage>
        <taxon>Bacteria</taxon>
        <taxon>Bacillati</taxon>
        <taxon>Actinomycetota</taxon>
        <taxon>Actinomycetes</taxon>
        <taxon>Pseudonocardiales</taxon>
        <taxon>Pseudonocardiaceae</taxon>
        <taxon>Pseudonocardia</taxon>
    </lineage>
</organism>
<feature type="transmembrane region" description="Helical" evidence="7">
    <location>
        <begin position="597"/>
        <end position="617"/>
    </location>
</feature>
<keyword evidence="3 7" id="KW-0812">Transmembrane</keyword>
<feature type="transmembrane region" description="Helical" evidence="7">
    <location>
        <begin position="373"/>
        <end position="395"/>
    </location>
</feature>
<dbReference type="RefSeq" id="WP_210026467.1">
    <property type="nucleotide sequence ID" value="NZ_JAGINU010000001.1"/>
</dbReference>
<feature type="transmembrane region" description="Helical" evidence="7">
    <location>
        <begin position="20"/>
        <end position="40"/>
    </location>
</feature>
<protein>
    <submittedName>
        <fullName evidence="9">RND superfamily putative drug exporter</fullName>
    </submittedName>
</protein>
<feature type="transmembrane region" description="Helical" evidence="7">
    <location>
        <begin position="671"/>
        <end position="697"/>
    </location>
</feature>
<evidence type="ECO:0000256" key="4">
    <source>
        <dbReference type="ARBA" id="ARBA00022989"/>
    </source>
</evidence>
<evidence type="ECO:0000256" key="5">
    <source>
        <dbReference type="ARBA" id="ARBA00023136"/>
    </source>
</evidence>
<feature type="transmembrane region" description="Helical" evidence="7">
    <location>
        <begin position="555"/>
        <end position="577"/>
    </location>
</feature>
<feature type="compositionally biased region" description="Basic residues" evidence="6">
    <location>
        <begin position="344"/>
        <end position="354"/>
    </location>
</feature>
<evidence type="ECO:0000259" key="8">
    <source>
        <dbReference type="PROSITE" id="PS50156"/>
    </source>
</evidence>
<dbReference type="PANTHER" id="PTHR33406:SF13">
    <property type="entry name" value="MEMBRANE PROTEIN YDFJ"/>
    <property type="match status" value="1"/>
</dbReference>
<evidence type="ECO:0000313" key="9">
    <source>
        <dbReference type="EMBL" id="MBP2366414.1"/>
    </source>
</evidence>
<dbReference type="EMBL" id="JAGINU010000001">
    <property type="protein sequence ID" value="MBP2366414.1"/>
    <property type="molecule type" value="Genomic_DNA"/>
</dbReference>
<evidence type="ECO:0000313" key="10">
    <source>
        <dbReference type="Proteomes" id="UP001519295"/>
    </source>
</evidence>
<feature type="transmembrane region" description="Helical" evidence="7">
    <location>
        <begin position="234"/>
        <end position="251"/>
    </location>
</feature>
<feature type="domain" description="SSD" evidence="8">
    <location>
        <begin position="529"/>
        <end position="696"/>
    </location>
</feature>
<keyword evidence="2" id="KW-1003">Cell membrane</keyword>
<keyword evidence="10" id="KW-1185">Reference proteome</keyword>
<proteinExistence type="predicted"/>
<accession>A0ABS4VS79</accession>
<dbReference type="Gene3D" id="1.20.1640.10">
    <property type="entry name" value="Multidrug efflux transporter AcrB transmembrane domain"/>
    <property type="match status" value="2"/>
</dbReference>
<feature type="transmembrane region" description="Helical" evidence="7">
    <location>
        <begin position="282"/>
        <end position="299"/>
    </location>
</feature>
<dbReference type="InterPro" id="IPR050545">
    <property type="entry name" value="Mycobact_MmpL"/>
</dbReference>
<evidence type="ECO:0000256" key="7">
    <source>
        <dbReference type="SAM" id="Phobius"/>
    </source>
</evidence>
<dbReference type="InterPro" id="IPR000731">
    <property type="entry name" value="SSD"/>
</dbReference>
<sequence>MTDVLMRCSGWSAAHPWRAVAGWLCFVVLCVAVGTSAGTVRATTEDYRIGEAGRAEAMAAAGGLQPHAVENVLITRPDGGPLDPGAAGAAADDVADRMRVLPQVRSVEAPRWSADGSAMVVAVTMAGPELEAKGRVDPLLAQTAAVAGTTPELRVAQVGPASIGKGVDRQRSADLLRTEIVAVPVTVLVLFVVFGSLLLAMIPLLLAATAIAAAIGLSMPASHVFPDAGVGTNIILLIGLAVGVDYTLFYLKREREERERSGGTLSGEAIVRLATATAGRTVVLSGLAVIVSSATLYLADDVIFSSVATGAITVTAVAVLSALTVLPAVVTLLGRRAERRGTGRRWGRSLRRRTSGPGRLTGRALRRAGRRPVSTLVGSVVALLVLAVPMIGLSITDMGRETHSREIPEMVGYDRLNGAFPDLIATNRIVVADRPERSGAVAAELDRLAHAVTGAAAGDRIRISDDGGVTVLDLPVPHHVGSEPARAALADLREQAVPRLAAALPGADVAVTGDVARYADYPQHQAERLPLIIAALLLVTFTMTAWAFRSIVLGALGVVLNLLSAAAAMGVVVAVFQPTWAEGLLDFTSTGSIGSRVPLFLLVILFGLSMDYQFFVLSRIREAVRSGLGAREAVLAGMSLSGRVVTSASVVMVTVFGAFAFLHLIEMKQIGLGLAVAVLLDAFVVRLLVLPSVLLLLGDKAWWPGSPAPQTSAGPPGRIEVARR</sequence>
<name>A0ABS4VS79_9PSEU</name>
<keyword evidence="5 7" id="KW-0472">Membrane</keyword>
<dbReference type="PANTHER" id="PTHR33406">
    <property type="entry name" value="MEMBRANE PROTEIN MJ1562-RELATED"/>
    <property type="match status" value="1"/>
</dbReference>
<comment type="subcellular location">
    <subcellularLocation>
        <location evidence="1">Cell membrane</location>
        <topology evidence="1">Multi-pass membrane protein</topology>
    </subcellularLocation>
</comment>
<feature type="region of interest" description="Disordered" evidence="6">
    <location>
        <begin position="344"/>
        <end position="363"/>
    </location>
</feature>
<dbReference type="PROSITE" id="PS50156">
    <property type="entry name" value="SSD"/>
    <property type="match status" value="1"/>
</dbReference>
<keyword evidence="4 7" id="KW-1133">Transmembrane helix</keyword>
<dbReference type="SUPFAM" id="SSF82866">
    <property type="entry name" value="Multidrug efflux transporter AcrB transmembrane domain"/>
    <property type="match status" value="2"/>
</dbReference>
<feature type="transmembrane region" description="Helical" evidence="7">
    <location>
        <begin position="644"/>
        <end position="665"/>
    </location>
</feature>
<feature type="transmembrane region" description="Helical" evidence="7">
    <location>
        <begin position="311"/>
        <end position="334"/>
    </location>
</feature>
<evidence type="ECO:0000256" key="3">
    <source>
        <dbReference type="ARBA" id="ARBA00022692"/>
    </source>
</evidence>
<dbReference type="InterPro" id="IPR004869">
    <property type="entry name" value="MMPL_dom"/>
</dbReference>
<dbReference type="Pfam" id="PF03176">
    <property type="entry name" value="MMPL"/>
    <property type="match status" value="2"/>
</dbReference>
<evidence type="ECO:0000256" key="6">
    <source>
        <dbReference type="SAM" id="MobiDB-lite"/>
    </source>
</evidence>